<evidence type="ECO:0000259" key="3">
    <source>
        <dbReference type="Pfam" id="PF12804"/>
    </source>
</evidence>
<protein>
    <submittedName>
        <fullName evidence="4">NTP transferase domain-containing protein</fullName>
    </submittedName>
</protein>
<accession>A0ABT6ND21</accession>
<keyword evidence="1 4" id="KW-0808">Transferase</keyword>
<feature type="domain" description="MobA-like NTP transferase" evidence="3">
    <location>
        <begin position="5"/>
        <end position="155"/>
    </location>
</feature>
<dbReference type="PANTHER" id="PTHR43584">
    <property type="entry name" value="NUCLEOTIDYL TRANSFERASE"/>
    <property type="match status" value="1"/>
</dbReference>
<sequence length="547" mass="63000">MKIIIPMSGRGQRFINKGYKVPKPLIEVDGKPIIEHVVDMFPGEDEFIFICAKDHLETTNMKAILNRIAPKGRIIAIEPHKLGPIYAVQQAYTYIDADEEVIVNYCDFGCYWNYQDFLAHTRERDADGAIPAYKGFHPHMLGTTNYAFMRDHEQWMLEIQEKKPFTDNRMAEYASSGTYYFKSGKLLKKYFDLTVERDLNLNGEFYVSVVYNLLIQDQLKVSIYEIQHMLQWGTPEDVEDYLYHSNYFKKLIHNKPYHATNPDVINLIPLAGEGSRFSNEGYITPKPLIEISGKPMILQAFDSYPKSDNARFIVLEKHCDAYGIDDVLKSEYSGAKILKLNHVTEGQAITASLGINAGDLEKPLLIAACDNGLIIDEEKYRRLMADQNCDVICFTFKNNPTVGANPKGYGYIKTDNTGCIKDVSVKIPLSENPTKDHAIVGAFYFAKAKYFVDGVAYLKEHNIRVNNEFYIDSIMGILNELHVTGYVLTCDYESWGTPNDYKTYSYWQSFFHKSNFHPYRIELDPSFNPLKVQEWNEKFYAFQQENR</sequence>
<dbReference type="InterPro" id="IPR029044">
    <property type="entry name" value="Nucleotide-diphossugar_trans"/>
</dbReference>
<proteinExistence type="predicted"/>
<dbReference type="RefSeq" id="WP_281094157.1">
    <property type="nucleotide sequence ID" value="NZ_JARYZI010000005.1"/>
</dbReference>
<evidence type="ECO:0000256" key="2">
    <source>
        <dbReference type="ARBA" id="ARBA00022695"/>
    </source>
</evidence>
<dbReference type="Pfam" id="PF12804">
    <property type="entry name" value="NTP_transf_3"/>
    <property type="match status" value="1"/>
</dbReference>
<dbReference type="InterPro" id="IPR025877">
    <property type="entry name" value="MobA-like_NTP_Trfase"/>
</dbReference>
<evidence type="ECO:0000313" key="5">
    <source>
        <dbReference type="Proteomes" id="UP001158045"/>
    </source>
</evidence>
<organism evidence="4 5">
    <name type="scientific">Fusibacter bizertensis</name>
    <dbReference type="NCBI Taxonomy" id="1488331"/>
    <lineage>
        <taxon>Bacteria</taxon>
        <taxon>Bacillati</taxon>
        <taxon>Bacillota</taxon>
        <taxon>Clostridia</taxon>
        <taxon>Eubacteriales</taxon>
        <taxon>Eubacteriales Family XII. Incertae Sedis</taxon>
        <taxon>Fusibacter</taxon>
    </lineage>
</organism>
<dbReference type="Proteomes" id="UP001158045">
    <property type="component" value="Unassembled WGS sequence"/>
</dbReference>
<name>A0ABT6ND21_9FIRM</name>
<reference evidence="4 5" key="1">
    <citation type="submission" date="2023-04" db="EMBL/GenBank/DDBJ databases">
        <title>Fusibacter bizertensis strain WBS, isolated from littoral bottom sediments of the Arctic seas - biochemical and genomic analysis.</title>
        <authorList>
            <person name="Brioukhanov A.L."/>
        </authorList>
    </citation>
    <scope>NUCLEOTIDE SEQUENCE [LARGE SCALE GENOMIC DNA]</scope>
    <source>
        <strain evidence="4 5">WBS</strain>
    </source>
</reference>
<dbReference type="SUPFAM" id="SSF53448">
    <property type="entry name" value="Nucleotide-diphospho-sugar transferases"/>
    <property type="match status" value="2"/>
</dbReference>
<comment type="caution">
    <text evidence="4">The sequence shown here is derived from an EMBL/GenBank/DDBJ whole genome shotgun (WGS) entry which is preliminary data.</text>
</comment>
<evidence type="ECO:0000256" key="1">
    <source>
        <dbReference type="ARBA" id="ARBA00022679"/>
    </source>
</evidence>
<keyword evidence="5" id="KW-1185">Reference proteome</keyword>
<dbReference type="EMBL" id="JARYZI010000005">
    <property type="protein sequence ID" value="MDH8678315.1"/>
    <property type="molecule type" value="Genomic_DNA"/>
</dbReference>
<dbReference type="PANTHER" id="PTHR43584:SF8">
    <property type="entry name" value="N-ACETYLMURAMATE ALPHA-1-PHOSPHATE URIDYLYLTRANSFERASE"/>
    <property type="match status" value="1"/>
</dbReference>
<gene>
    <name evidence="4" type="ORF">QE109_09160</name>
</gene>
<dbReference type="Gene3D" id="3.90.550.10">
    <property type="entry name" value="Spore Coat Polysaccharide Biosynthesis Protein SpsA, Chain A"/>
    <property type="match status" value="2"/>
</dbReference>
<dbReference type="CDD" id="cd04183">
    <property type="entry name" value="GT2_BcE_like"/>
    <property type="match status" value="1"/>
</dbReference>
<dbReference type="InterPro" id="IPR050065">
    <property type="entry name" value="GlmU-like"/>
</dbReference>
<dbReference type="GO" id="GO:0016740">
    <property type="term" value="F:transferase activity"/>
    <property type="evidence" value="ECO:0007669"/>
    <property type="project" value="UniProtKB-KW"/>
</dbReference>
<keyword evidence="2" id="KW-0548">Nucleotidyltransferase</keyword>
<evidence type="ECO:0000313" key="4">
    <source>
        <dbReference type="EMBL" id="MDH8678315.1"/>
    </source>
</evidence>